<reference evidence="2" key="1">
    <citation type="submission" date="2021-03" db="EMBL/GenBank/DDBJ databases">
        <title>Complete Genome of Pseudoalteromonas xiamenensis STKMTI.2, a new potential marine bacterium producing anti-Vibrio compounds.</title>
        <authorList>
            <person name="Handayani D.P."/>
            <person name="Isnansetyo A."/>
            <person name="Istiqomah I."/>
            <person name="Jumina J."/>
        </authorList>
    </citation>
    <scope>NUCLEOTIDE SEQUENCE</scope>
    <source>
        <strain evidence="2">STKMTI.2</strain>
    </source>
</reference>
<sequence>MKQCIAALLSLVSLSSIAAEVPVIELDGAPVKLTIDDFSPITKRFGPRDAIVGYEALIDVNSDSPLSQLIIESDGLLKTKWYAANFGVTTRFYCSGTPVAMSKAFGYRDLRKVVYAEPHVEEIRYDIATCSQLKIEITKDGSLSRQFYTQIESIEFNVSLSGNQQGEAE</sequence>
<proteinExistence type="predicted"/>
<gene>
    <name evidence="2" type="ORF">J5O05_11450</name>
</gene>
<feature type="signal peptide" evidence="1">
    <location>
        <begin position="1"/>
        <end position="18"/>
    </location>
</feature>
<evidence type="ECO:0000256" key="1">
    <source>
        <dbReference type="SAM" id="SignalP"/>
    </source>
</evidence>
<evidence type="ECO:0000313" key="3">
    <source>
        <dbReference type="Proteomes" id="UP000664904"/>
    </source>
</evidence>
<feature type="chain" id="PRO_5036986622" evidence="1">
    <location>
        <begin position="19"/>
        <end position="169"/>
    </location>
</feature>
<keyword evidence="1" id="KW-0732">Signal</keyword>
<keyword evidence="3" id="KW-1185">Reference proteome</keyword>
<dbReference type="AlphaFoldDB" id="A0A975HM06"/>
<protein>
    <submittedName>
        <fullName evidence="2">Uncharacterized protein</fullName>
    </submittedName>
</protein>
<dbReference type="KEGG" id="pxi:J5O05_11450"/>
<dbReference type="EMBL" id="CP072133">
    <property type="protein sequence ID" value="QTH70570.1"/>
    <property type="molecule type" value="Genomic_DNA"/>
</dbReference>
<evidence type="ECO:0000313" key="2">
    <source>
        <dbReference type="EMBL" id="QTH70570.1"/>
    </source>
</evidence>
<dbReference type="RefSeq" id="WP_208842160.1">
    <property type="nucleotide sequence ID" value="NZ_CP072133.1"/>
</dbReference>
<organism evidence="2 3">
    <name type="scientific">Pseudoalteromonas xiamenensis</name>
    <dbReference type="NCBI Taxonomy" id="882626"/>
    <lineage>
        <taxon>Bacteria</taxon>
        <taxon>Pseudomonadati</taxon>
        <taxon>Pseudomonadota</taxon>
        <taxon>Gammaproteobacteria</taxon>
        <taxon>Alteromonadales</taxon>
        <taxon>Pseudoalteromonadaceae</taxon>
        <taxon>Pseudoalteromonas</taxon>
    </lineage>
</organism>
<accession>A0A975HM06</accession>
<dbReference type="Proteomes" id="UP000664904">
    <property type="component" value="Chromosome"/>
</dbReference>
<name>A0A975HM06_9GAMM</name>